<feature type="transmembrane region" description="Helical" evidence="1">
    <location>
        <begin position="102"/>
        <end position="123"/>
    </location>
</feature>
<dbReference type="Pfam" id="PF09925">
    <property type="entry name" value="DUF2157"/>
    <property type="match status" value="1"/>
</dbReference>
<feature type="transmembrane region" description="Helical" evidence="1">
    <location>
        <begin position="327"/>
        <end position="344"/>
    </location>
</feature>
<keyword evidence="1" id="KW-0812">Transmembrane</keyword>
<keyword evidence="1" id="KW-1133">Transmembrane helix</keyword>
<protein>
    <recommendedName>
        <fullName evidence="2">DUF2157 domain-containing protein</fullName>
    </recommendedName>
</protein>
<dbReference type="RefSeq" id="WP_282011253.1">
    <property type="nucleotide sequence ID" value="NZ_OX336137.1"/>
</dbReference>
<proteinExistence type="predicted"/>
<feature type="transmembrane region" description="Helical" evidence="1">
    <location>
        <begin position="300"/>
        <end position="321"/>
    </location>
</feature>
<feature type="transmembrane region" description="Helical" evidence="1">
    <location>
        <begin position="213"/>
        <end position="231"/>
    </location>
</feature>
<organism evidence="3 4">
    <name type="scientific">Nitrospina watsonii</name>
    <dbReference type="NCBI Taxonomy" id="1323948"/>
    <lineage>
        <taxon>Bacteria</taxon>
        <taxon>Pseudomonadati</taxon>
        <taxon>Nitrospinota/Tectimicrobiota group</taxon>
        <taxon>Nitrospinota</taxon>
        <taxon>Nitrospinia</taxon>
        <taxon>Nitrospinales</taxon>
        <taxon>Nitrospinaceae</taxon>
        <taxon>Nitrospina</taxon>
    </lineage>
</organism>
<feature type="transmembrane region" description="Helical" evidence="1">
    <location>
        <begin position="156"/>
        <end position="175"/>
    </location>
</feature>
<dbReference type="EMBL" id="OX336137">
    <property type="protein sequence ID" value="CAI2718352.1"/>
    <property type="molecule type" value="Genomic_DNA"/>
</dbReference>
<sequence length="355" mass="40705">MDRFANKKQAQQRVDRIQAFQKELLEMERTGVIRLPYETRRLIETYHNDLVARFKQQFDTDITDHEKQLSLGMRILTFLGGLALCASIFFFFYQIWGLIPESVQIVTVITLPVAAMLAMTVAAKRERSGYYASLIGLVAFVGFVLNLQVMGSLYNITPSQNAFLVWGAFSIILAYRFGLRLLLLAGLLCLLGYLSATVGAFSGIYWLHFGERPENFIVGGALLLTLPFLIGHRQSPHFAWFYYLVGLLSIHIALLIMSHCGRCSYLLADHNQIELSYQVAALVSYSLTLWLGVRLRYPGITHIGTTFCTLFFYTKFFDWWWDTLPKSLFFFILSLITIGLLVFFRSMRGRFREAL</sequence>
<feature type="transmembrane region" description="Helical" evidence="1">
    <location>
        <begin position="277"/>
        <end position="293"/>
    </location>
</feature>
<gene>
    <name evidence="3" type="ORF">NSPWAT_1493</name>
</gene>
<feature type="domain" description="DUF2157" evidence="2">
    <location>
        <begin position="65"/>
        <end position="182"/>
    </location>
</feature>
<feature type="transmembrane region" description="Helical" evidence="1">
    <location>
        <begin position="182"/>
        <end position="207"/>
    </location>
</feature>
<name>A0ABM9HDT4_9BACT</name>
<evidence type="ECO:0000313" key="4">
    <source>
        <dbReference type="Proteomes" id="UP001157733"/>
    </source>
</evidence>
<feature type="transmembrane region" description="Helical" evidence="1">
    <location>
        <begin position="75"/>
        <end position="96"/>
    </location>
</feature>
<feature type="transmembrane region" description="Helical" evidence="1">
    <location>
        <begin position="130"/>
        <end position="150"/>
    </location>
</feature>
<feature type="transmembrane region" description="Helical" evidence="1">
    <location>
        <begin position="238"/>
        <end position="257"/>
    </location>
</feature>
<evidence type="ECO:0000256" key="1">
    <source>
        <dbReference type="SAM" id="Phobius"/>
    </source>
</evidence>
<dbReference type="InterPro" id="IPR018677">
    <property type="entry name" value="DUF2157"/>
</dbReference>
<evidence type="ECO:0000259" key="2">
    <source>
        <dbReference type="Pfam" id="PF09925"/>
    </source>
</evidence>
<accession>A0ABM9HDT4</accession>
<keyword evidence="1" id="KW-0472">Membrane</keyword>
<reference evidence="3 4" key="1">
    <citation type="submission" date="2022-09" db="EMBL/GenBank/DDBJ databases">
        <authorList>
            <person name="Kop L."/>
        </authorList>
    </citation>
    <scope>NUCLEOTIDE SEQUENCE [LARGE SCALE GENOMIC DNA]</scope>
    <source>
        <strain evidence="3 4">347</strain>
    </source>
</reference>
<keyword evidence="4" id="KW-1185">Reference proteome</keyword>
<dbReference type="Proteomes" id="UP001157733">
    <property type="component" value="Chromosome"/>
</dbReference>
<evidence type="ECO:0000313" key="3">
    <source>
        <dbReference type="EMBL" id="CAI2718352.1"/>
    </source>
</evidence>